<comment type="subunit">
    <text evidence="8">Homodimer.</text>
</comment>
<gene>
    <name evidence="8" type="primary">tyrS</name>
    <name evidence="10" type="ORF">HCT48_06135</name>
</gene>
<comment type="function">
    <text evidence="8">Catalyzes the attachment of tyrosine to tRNA(Tyr) in a two-step reaction: tyrosine is first activated by ATP to form Tyr-AMP and then transferred to the acceptor end of tRNA(Tyr).</text>
</comment>
<keyword evidence="8" id="KW-0963">Cytoplasm</keyword>
<dbReference type="InterPro" id="IPR036986">
    <property type="entry name" value="S4_RNA-bd_sf"/>
</dbReference>
<keyword evidence="2 8" id="KW-0547">Nucleotide-binding</keyword>
<dbReference type="GO" id="GO:0004831">
    <property type="term" value="F:tyrosine-tRNA ligase activity"/>
    <property type="evidence" value="ECO:0007669"/>
    <property type="project" value="UniProtKB-UniRule"/>
</dbReference>
<dbReference type="InterPro" id="IPR054608">
    <property type="entry name" value="SYY-like_C"/>
</dbReference>
<dbReference type="EC" id="6.1.1.1" evidence="8"/>
<dbReference type="AlphaFoldDB" id="A0A968KW28"/>
<reference evidence="10" key="1">
    <citation type="submission" date="2020-03" db="EMBL/GenBank/DDBJ databases">
        <title>Spirochaetal bacteria isolated from arthropods constitute a novel genus Entomospira genus novum within the order Spirochaetales.</title>
        <authorList>
            <person name="Grana-Miraglia L."/>
            <person name="Sikutova S."/>
            <person name="Fingerle V."/>
            <person name="Sing A."/>
            <person name="Castillo-Ramirez S."/>
            <person name="Margos G."/>
            <person name="Rudolf I."/>
        </authorList>
    </citation>
    <scope>NUCLEOTIDE SEQUENCE</scope>
    <source>
        <strain evidence="10">BR149</strain>
    </source>
</reference>
<keyword evidence="6 8" id="KW-0030">Aminoacyl-tRNA synthetase</keyword>
<comment type="subcellular location">
    <subcellularLocation>
        <location evidence="8">Cytoplasm</location>
    </subcellularLocation>
</comment>
<dbReference type="EMBL" id="JAATLM010000001">
    <property type="protein sequence ID" value="NIZ69788.1"/>
    <property type="molecule type" value="Genomic_DNA"/>
</dbReference>
<feature type="short sequence motif" description="'HIGH' region" evidence="8">
    <location>
        <begin position="46"/>
        <end position="55"/>
    </location>
</feature>
<dbReference type="NCBIfam" id="TIGR00234">
    <property type="entry name" value="tyrS"/>
    <property type="match status" value="1"/>
</dbReference>
<keyword evidence="11" id="KW-1185">Reference proteome</keyword>
<evidence type="ECO:0000256" key="4">
    <source>
        <dbReference type="ARBA" id="ARBA00022884"/>
    </source>
</evidence>
<dbReference type="InterPro" id="IPR024088">
    <property type="entry name" value="Tyr-tRNA-ligase_bac-type"/>
</dbReference>
<dbReference type="Proteomes" id="UP000778951">
    <property type="component" value="Unassembled WGS sequence"/>
</dbReference>
<feature type="binding site" evidence="8">
    <location>
        <position position="41"/>
    </location>
    <ligand>
        <name>L-tyrosine</name>
        <dbReference type="ChEBI" id="CHEBI:58315"/>
    </ligand>
</feature>
<feature type="short sequence motif" description="'KMSKS' region" evidence="8">
    <location>
        <begin position="233"/>
        <end position="237"/>
    </location>
</feature>
<dbReference type="GO" id="GO:0005524">
    <property type="term" value="F:ATP binding"/>
    <property type="evidence" value="ECO:0007669"/>
    <property type="project" value="UniProtKB-UniRule"/>
</dbReference>
<evidence type="ECO:0000256" key="7">
    <source>
        <dbReference type="ARBA" id="ARBA00048248"/>
    </source>
</evidence>
<protein>
    <recommendedName>
        <fullName evidence="8">Tyrosine--tRNA ligase</fullName>
        <ecNumber evidence="8">6.1.1.1</ecNumber>
    </recommendedName>
    <alternativeName>
        <fullName evidence="8">Tyrosyl-tRNA synthetase</fullName>
        <shortName evidence="8">TyrRS</shortName>
    </alternativeName>
</protein>
<keyword evidence="3 8" id="KW-0067">ATP-binding</keyword>
<dbReference type="Gene3D" id="1.10.240.10">
    <property type="entry name" value="Tyrosyl-Transfer RNA Synthetase"/>
    <property type="match status" value="1"/>
</dbReference>
<sequence>MKETLFTELHQRGFFNQCTNEAGLAKAILEHREKNLPFAVYLGVDPTAESLHIGHTLPLYMLKHLQNIGLKIIVIVGGGTARIGDPSGKSSARPILTQEKIESNAQKIKTQVMRFFADDPDVTFVDNGEWLNELRYIDFLRDIGKHFSVNRMLSFDTYASRLESGLSFLEFNYQLLQSYDFAQLFSHHHCKLQIGGQDQWGNIISGVDLIRRLHGEEVFGLTCPLIMTSSGQKMGKSENGAIFLDASLTSPSEFYQYWRNCSDADVERYLKLFTFLPLEITQALTKEKSVEAIAVAKDRLAYETTKLIHGEDVAQQSQEQSRILFTRFSEPLGQKEREDRVKHIVKTAIGGALLATITGGVGLAGAIVGAAIGKATSSKSSSGGIAYSTLSTADLAKELTLADLFVQAGLANSKGEYRKKLVAGKAAYCNEALITEADAPIHADLFIDGAILLRAGKKRYYIFVLEA</sequence>
<evidence type="ECO:0000256" key="1">
    <source>
        <dbReference type="ARBA" id="ARBA00022598"/>
    </source>
</evidence>
<dbReference type="Gene3D" id="3.10.290.10">
    <property type="entry name" value="RNA-binding S4 domain"/>
    <property type="match status" value="1"/>
</dbReference>
<organism evidence="10 11">
    <name type="scientific">Entomospira culicis</name>
    <dbReference type="NCBI Taxonomy" id="2719989"/>
    <lineage>
        <taxon>Bacteria</taxon>
        <taxon>Pseudomonadati</taxon>
        <taxon>Spirochaetota</taxon>
        <taxon>Spirochaetia</taxon>
        <taxon>Spirochaetales</taxon>
        <taxon>Spirochaetaceae</taxon>
        <taxon>Entomospira</taxon>
    </lineage>
</organism>
<dbReference type="GO" id="GO:0005829">
    <property type="term" value="C:cytosol"/>
    <property type="evidence" value="ECO:0007669"/>
    <property type="project" value="TreeGrafter"/>
</dbReference>
<dbReference type="FunFam" id="1.10.240.10:FF:000001">
    <property type="entry name" value="Tyrosine--tRNA ligase"/>
    <property type="match status" value="1"/>
</dbReference>
<feature type="binding site" evidence="8">
    <location>
        <position position="177"/>
    </location>
    <ligand>
        <name>L-tyrosine</name>
        <dbReference type="ChEBI" id="CHEBI:58315"/>
    </ligand>
</feature>
<dbReference type="PANTHER" id="PTHR11766:SF0">
    <property type="entry name" value="TYROSINE--TRNA LIGASE, MITOCHONDRIAL"/>
    <property type="match status" value="1"/>
</dbReference>
<dbReference type="SUPFAM" id="SSF55174">
    <property type="entry name" value="Alpha-L RNA-binding motif"/>
    <property type="match status" value="1"/>
</dbReference>
<comment type="catalytic activity">
    <reaction evidence="7 8">
        <text>tRNA(Tyr) + L-tyrosine + ATP = L-tyrosyl-tRNA(Tyr) + AMP + diphosphate + H(+)</text>
        <dbReference type="Rhea" id="RHEA:10220"/>
        <dbReference type="Rhea" id="RHEA-COMP:9706"/>
        <dbReference type="Rhea" id="RHEA-COMP:9707"/>
        <dbReference type="ChEBI" id="CHEBI:15378"/>
        <dbReference type="ChEBI" id="CHEBI:30616"/>
        <dbReference type="ChEBI" id="CHEBI:33019"/>
        <dbReference type="ChEBI" id="CHEBI:58315"/>
        <dbReference type="ChEBI" id="CHEBI:78442"/>
        <dbReference type="ChEBI" id="CHEBI:78536"/>
        <dbReference type="ChEBI" id="CHEBI:456215"/>
        <dbReference type="EC" id="6.1.1.1"/>
    </reaction>
</comment>
<dbReference type="HAMAP" id="MF_02006">
    <property type="entry name" value="Tyr_tRNA_synth_type1"/>
    <property type="match status" value="1"/>
</dbReference>
<proteinExistence type="inferred from homology"/>
<dbReference type="PRINTS" id="PR01040">
    <property type="entry name" value="TRNASYNTHTYR"/>
</dbReference>
<evidence type="ECO:0000259" key="9">
    <source>
        <dbReference type="Pfam" id="PF22421"/>
    </source>
</evidence>
<evidence type="ECO:0000313" key="11">
    <source>
        <dbReference type="Proteomes" id="UP000778951"/>
    </source>
</evidence>
<dbReference type="PANTHER" id="PTHR11766">
    <property type="entry name" value="TYROSYL-TRNA SYNTHETASE"/>
    <property type="match status" value="1"/>
</dbReference>
<evidence type="ECO:0000256" key="2">
    <source>
        <dbReference type="ARBA" id="ARBA00022741"/>
    </source>
</evidence>
<dbReference type="Gene3D" id="3.40.50.620">
    <property type="entry name" value="HUPs"/>
    <property type="match status" value="1"/>
</dbReference>
<dbReference type="CDD" id="cd00805">
    <property type="entry name" value="TyrRS_core"/>
    <property type="match status" value="1"/>
</dbReference>
<dbReference type="InterPro" id="IPR014729">
    <property type="entry name" value="Rossmann-like_a/b/a_fold"/>
</dbReference>
<dbReference type="Pfam" id="PF00579">
    <property type="entry name" value="tRNA-synt_1b"/>
    <property type="match status" value="1"/>
</dbReference>
<feature type="binding site" evidence="8">
    <location>
        <position position="173"/>
    </location>
    <ligand>
        <name>L-tyrosine</name>
        <dbReference type="ChEBI" id="CHEBI:58315"/>
    </ligand>
</feature>
<evidence type="ECO:0000256" key="8">
    <source>
        <dbReference type="HAMAP-Rule" id="MF_02006"/>
    </source>
</evidence>
<evidence type="ECO:0000256" key="6">
    <source>
        <dbReference type="ARBA" id="ARBA00023146"/>
    </source>
</evidence>
<evidence type="ECO:0000313" key="10">
    <source>
        <dbReference type="EMBL" id="NIZ69788.1"/>
    </source>
</evidence>
<dbReference type="InterPro" id="IPR002307">
    <property type="entry name" value="Tyr-tRNA-ligase"/>
</dbReference>
<dbReference type="SUPFAM" id="SSF52374">
    <property type="entry name" value="Nucleotidylyl transferase"/>
    <property type="match status" value="1"/>
</dbReference>
<dbReference type="GO" id="GO:0003723">
    <property type="term" value="F:RNA binding"/>
    <property type="evidence" value="ECO:0007669"/>
    <property type="project" value="UniProtKB-KW"/>
</dbReference>
<dbReference type="InterPro" id="IPR024107">
    <property type="entry name" value="Tyr-tRNA-ligase_bac_1"/>
</dbReference>
<dbReference type="GO" id="GO:0006437">
    <property type="term" value="P:tyrosyl-tRNA aminoacylation"/>
    <property type="evidence" value="ECO:0007669"/>
    <property type="project" value="UniProtKB-UniRule"/>
</dbReference>
<dbReference type="RefSeq" id="WP_167695869.1">
    <property type="nucleotide sequence ID" value="NZ_CP118181.1"/>
</dbReference>
<feature type="binding site" evidence="8">
    <location>
        <position position="236"/>
    </location>
    <ligand>
        <name>ATP</name>
        <dbReference type="ChEBI" id="CHEBI:30616"/>
    </ligand>
</feature>
<keyword evidence="4" id="KW-0694">RNA-binding</keyword>
<dbReference type="InterPro" id="IPR002305">
    <property type="entry name" value="aa-tRNA-synth_Ic"/>
</dbReference>
<dbReference type="PROSITE" id="PS00178">
    <property type="entry name" value="AA_TRNA_LIGASE_I"/>
    <property type="match status" value="1"/>
</dbReference>
<feature type="domain" description="Tyrosine--tRNA ligase SYY-like C-terminal" evidence="9">
    <location>
        <begin position="394"/>
        <end position="462"/>
    </location>
</feature>
<dbReference type="Pfam" id="PF22421">
    <property type="entry name" value="SYY_C-terminal"/>
    <property type="match status" value="1"/>
</dbReference>
<keyword evidence="1 8" id="KW-0436">Ligase</keyword>
<dbReference type="InterPro" id="IPR001412">
    <property type="entry name" value="aa-tRNA-synth_I_CS"/>
</dbReference>
<evidence type="ECO:0000256" key="3">
    <source>
        <dbReference type="ARBA" id="ARBA00022840"/>
    </source>
</evidence>
<keyword evidence="5 8" id="KW-0648">Protein biosynthesis</keyword>
<comment type="similarity">
    <text evidence="8">Belongs to the class-I aminoacyl-tRNA synthetase family. TyrS type 1 subfamily.</text>
</comment>
<accession>A0A968KW28</accession>
<evidence type="ECO:0000256" key="5">
    <source>
        <dbReference type="ARBA" id="ARBA00022917"/>
    </source>
</evidence>
<comment type="caution">
    <text evidence="10">The sequence shown here is derived from an EMBL/GenBank/DDBJ whole genome shotgun (WGS) entry which is preliminary data.</text>
</comment>
<name>A0A968KW28_9SPIO</name>